<reference evidence="1 2" key="1">
    <citation type="journal article" date="2019" name="Sci. Data">
        <title>Hybrid genome assembly and annotation of Danionella translucida.</title>
        <authorList>
            <person name="Kadobianskyi M."/>
            <person name="Schulze L."/>
            <person name="Schuelke M."/>
            <person name="Judkewitz B."/>
        </authorList>
    </citation>
    <scope>NUCLEOTIDE SEQUENCE [LARGE SCALE GENOMIC DNA]</scope>
    <source>
        <strain evidence="1 2">Bolton</strain>
    </source>
</reference>
<dbReference type="InterPro" id="IPR012347">
    <property type="entry name" value="Ferritin-like"/>
</dbReference>
<accession>A0A553PVH1</accession>
<organism evidence="1 2">
    <name type="scientific">Danionella cerebrum</name>
    <dbReference type="NCBI Taxonomy" id="2873325"/>
    <lineage>
        <taxon>Eukaryota</taxon>
        <taxon>Metazoa</taxon>
        <taxon>Chordata</taxon>
        <taxon>Craniata</taxon>
        <taxon>Vertebrata</taxon>
        <taxon>Euteleostomi</taxon>
        <taxon>Actinopterygii</taxon>
        <taxon>Neopterygii</taxon>
        <taxon>Teleostei</taxon>
        <taxon>Ostariophysi</taxon>
        <taxon>Cypriniformes</taxon>
        <taxon>Danionidae</taxon>
        <taxon>Danioninae</taxon>
        <taxon>Danionella</taxon>
    </lineage>
</organism>
<dbReference type="SUPFAM" id="SSF47240">
    <property type="entry name" value="Ferritin-like"/>
    <property type="match status" value="1"/>
</dbReference>
<gene>
    <name evidence="1" type="ORF">DNTS_026003</name>
</gene>
<protein>
    <submittedName>
        <fullName evidence="1">Uncharacterized protein</fullName>
    </submittedName>
</protein>
<dbReference type="Gene3D" id="1.20.1260.10">
    <property type="match status" value="1"/>
</dbReference>
<dbReference type="InterPro" id="IPR009078">
    <property type="entry name" value="Ferritin-like_SF"/>
</dbReference>
<evidence type="ECO:0000313" key="2">
    <source>
        <dbReference type="Proteomes" id="UP000316079"/>
    </source>
</evidence>
<evidence type="ECO:0000313" key="1">
    <source>
        <dbReference type="EMBL" id="TRY81691.1"/>
    </source>
</evidence>
<sequence length="153" mass="16957">MSEPSVKRVRTSLPFCRTHVASAGSPVSQSFPRAVEESLCGVSTVLMEISYRLESLRPATEHVNALLPALEILRNQWLEEMSIMVELNHLANKQQDPHTAGVIKTQFIEPLSPKVKLVGDLLTSARKVGCTDDSMQGFAEYLIDQLDQHLTDA</sequence>
<name>A0A553PVH1_9TELE</name>
<dbReference type="STRING" id="623744.A0A553PVH1"/>
<dbReference type="EMBL" id="SRMA01026605">
    <property type="protein sequence ID" value="TRY81691.1"/>
    <property type="molecule type" value="Genomic_DNA"/>
</dbReference>
<dbReference type="AlphaFoldDB" id="A0A553PVH1"/>
<keyword evidence="2" id="KW-1185">Reference proteome</keyword>
<comment type="caution">
    <text evidence="1">The sequence shown here is derived from an EMBL/GenBank/DDBJ whole genome shotgun (WGS) entry which is preliminary data.</text>
</comment>
<dbReference type="OrthoDB" id="186462at2759"/>
<dbReference type="Proteomes" id="UP000316079">
    <property type="component" value="Unassembled WGS sequence"/>
</dbReference>
<proteinExistence type="predicted"/>